<name>A0ABY0CS31_9DELT</name>
<gene>
    <name evidence="5" type="ORF">EA187_12475</name>
</gene>
<proteinExistence type="predicted"/>
<dbReference type="InterPro" id="IPR036388">
    <property type="entry name" value="WH-like_DNA-bd_sf"/>
</dbReference>
<dbReference type="Pfam" id="PF04542">
    <property type="entry name" value="Sigma70_r2"/>
    <property type="match status" value="1"/>
</dbReference>
<evidence type="ECO:0000313" key="6">
    <source>
        <dbReference type="Proteomes" id="UP000282926"/>
    </source>
</evidence>
<dbReference type="InterPro" id="IPR014284">
    <property type="entry name" value="RNA_pol_sigma-70_dom"/>
</dbReference>
<organism evidence="5 6">
    <name type="scientific">Lujinxingia sediminis</name>
    <dbReference type="NCBI Taxonomy" id="2480984"/>
    <lineage>
        <taxon>Bacteria</taxon>
        <taxon>Deltaproteobacteria</taxon>
        <taxon>Bradymonadales</taxon>
        <taxon>Lujinxingiaceae</taxon>
        <taxon>Lujinxingia</taxon>
    </lineage>
</organism>
<dbReference type="InterPro" id="IPR032710">
    <property type="entry name" value="NTF2-like_dom_sf"/>
</dbReference>
<dbReference type="Pfam" id="PF08281">
    <property type="entry name" value="Sigma70_r4_2"/>
    <property type="match status" value="1"/>
</dbReference>
<dbReference type="NCBIfam" id="TIGR02937">
    <property type="entry name" value="sigma70-ECF"/>
    <property type="match status" value="1"/>
</dbReference>
<feature type="region of interest" description="Disordered" evidence="2">
    <location>
        <begin position="77"/>
        <end position="100"/>
    </location>
</feature>
<evidence type="ECO:0000259" key="3">
    <source>
        <dbReference type="Pfam" id="PF04542"/>
    </source>
</evidence>
<evidence type="ECO:0000256" key="2">
    <source>
        <dbReference type="SAM" id="MobiDB-lite"/>
    </source>
</evidence>
<dbReference type="InterPro" id="IPR052704">
    <property type="entry name" value="ECF_Sigma-70_Domain"/>
</dbReference>
<keyword evidence="6" id="KW-1185">Reference proteome</keyword>
<accession>A0ABY0CS31</accession>
<reference evidence="5 6" key="1">
    <citation type="submission" date="2019-01" db="EMBL/GenBank/DDBJ databases">
        <title>Lujinxingia litoralis gen. nov., sp. nov. and Lujinxingia sediminis gen. nov., sp. nov., new members in the order Bradymonadales, isolated from coastal sediment.</title>
        <authorList>
            <person name="Li C.-M."/>
        </authorList>
    </citation>
    <scope>NUCLEOTIDE SEQUENCE [LARGE SCALE GENOMIC DNA]</scope>
    <source>
        <strain evidence="5 6">SEH01</strain>
    </source>
</reference>
<dbReference type="PANTHER" id="PTHR30173">
    <property type="entry name" value="SIGMA 19 FACTOR"/>
    <property type="match status" value="1"/>
</dbReference>
<dbReference type="RefSeq" id="WP_127780461.1">
    <property type="nucleotide sequence ID" value="NZ_SADD01000006.1"/>
</dbReference>
<evidence type="ECO:0000259" key="4">
    <source>
        <dbReference type="Pfam" id="PF08281"/>
    </source>
</evidence>
<dbReference type="NCBIfam" id="NF007214">
    <property type="entry name" value="PRK09636.1"/>
    <property type="match status" value="1"/>
</dbReference>
<dbReference type="InterPro" id="IPR013325">
    <property type="entry name" value="RNA_pol_sigma_r2"/>
</dbReference>
<dbReference type="InterPro" id="IPR007627">
    <property type="entry name" value="RNA_pol_sigma70_r2"/>
</dbReference>
<dbReference type="Gene3D" id="1.10.1740.10">
    <property type="match status" value="1"/>
</dbReference>
<dbReference type="InterPro" id="IPR013324">
    <property type="entry name" value="RNA_pol_sigma_r3/r4-like"/>
</dbReference>
<comment type="caution">
    <text evidence="5">The sequence shown here is derived from an EMBL/GenBank/DDBJ whole genome shotgun (WGS) entry which is preliminary data.</text>
</comment>
<dbReference type="InterPro" id="IPR013249">
    <property type="entry name" value="RNA_pol_sigma70_r4_t2"/>
</dbReference>
<protein>
    <submittedName>
        <fullName evidence="5">Sigma-70 family RNA polymerase sigma factor</fullName>
    </submittedName>
</protein>
<dbReference type="SUPFAM" id="SSF54427">
    <property type="entry name" value="NTF2-like"/>
    <property type="match status" value="1"/>
</dbReference>
<comment type="subunit">
    <text evidence="1">Interacts transiently with the RNA polymerase catalytic core formed by RpoA, RpoB, RpoC and RpoZ (2 alpha, 1 beta, 1 beta' and 1 omega subunit) to form the RNA polymerase holoenzyme that can initiate transcription.</text>
</comment>
<evidence type="ECO:0000313" key="5">
    <source>
        <dbReference type="EMBL" id="RVU43635.1"/>
    </source>
</evidence>
<dbReference type="EMBL" id="SADD01000006">
    <property type="protein sequence ID" value="RVU43635.1"/>
    <property type="molecule type" value="Genomic_DNA"/>
</dbReference>
<evidence type="ECO:0000256" key="1">
    <source>
        <dbReference type="ARBA" id="ARBA00011344"/>
    </source>
</evidence>
<dbReference type="SUPFAM" id="SSF88659">
    <property type="entry name" value="Sigma3 and sigma4 domains of RNA polymerase sigma factors"/>
    <property type="match status" value="1"/>
</dbReference>
<dbReference type="Proteomes" id="UP000282926">
    <property type="component" value="Unassembled WGS sequence"/>
</dbReference>
<dbReference type="PANTHER" id="PTHR30173:SF36">
    <property type="entry name" value="ECF RNA POLYMERASE SIGMA FACTOR SIGJ"/>
    <property type="match status" value="1"/>
</dbReference>
<dbReference type="SUPFAM" id="SSF88946">
    <property type="entry name" value="Sigma2 domain of RNA polymerase sigma factors"/>
    <property type="match status" value="1"/>
</dbReference>
<sequence length="293" mass="32375">MSAQPDSAFAEHRALLFKIAYNLTGSVSDAEDVVQECYLRWRAVETPVEHPRSYLAQIATRQALNALRKRNRQREDYPGVWLPEPLPTAAQPEQPAARSPESALLLADQVSTAMLVMLQSLTPEQRAAFVLREVFDFDYPEIARALGKSPEAVRQLVHRARTRVRSGRRHTLVDDDTHRATVEGLFQATIDGDIQTLMDVLAPDVVVLSDGGGHVSTARKPIVGADPVARFLHGLARKHAGSGAGTALEINGRMAMLFYDAQGLPTLFQCEVADARVTQIYILRNPRKLAHLT</sequence>
<dbReference type="Gene3D" id="3.10.450.50">
    <property type="match status" value="1"/>
</dbReference>
<dbReference type="CDD" id="cd06171">
    <property type="entry name" value="Sigma70_r4"/>
    <property type="match status" value="1"/>
</dbReference>
<feature type="domain" description="RNA polymerase sigma-70 region 2" evidence="3">
    <location>
        <begin position="9"/>
        <end position="72"/>
    </location>
</feature>
<feature type="domain" description="RNA polymerase sigma factor 70 region 4 type 2" evidence="4">
    <location>
        <begin position="114"/>
        <end position="163"/>
    </location>
</feature>
<dbReference type="Gene3D" id="1.10.10.10">
    <property type="entry name" value="Winged helix-like DNA-binding domain superfamily/Winged helix DNA-binding domain"/>
    <property type="match status" value="1"/>
</dbReference>